<gene>
    <name evidence="1" type="ORF">SAMN05444373_10022</name>
</gene>
<organism evidence="1 2">
    <name type="scientific">Thermoclostridium caenicola</name>
    <dbReference type="NCBI Taxonomy" id="659425"/>
    <lineage>
        <taxon>Bacteria</taxon>
        <taxon>Bacillati</taxon>
        <taxon>Bacillota</taxon>
        <taxon>Clostridia</taxon>
        <taxon>Eubacteriales</taxon>
        <taxon>Oscillospiraceae</taxon>
        <taxon>Thermoclostridium</taxon>
    </lineage>
</organism>
<keyword evidence="2" id="KW-1185">Reference proteome</keyword>
<accession>A0A1M6AYL8</accession>
<dbReference type="AlphaFoldDB" id="A0A1M6AYL8"/>
<sequence>MPCWPDIHYTMQEYEKDPLFVRGVRCDLGDFKFPELSIA</sequence>
<evidence type="ECO:0000313" key="1">
    <source>
        <dbReference type="EMBL" id="SHI41323.1"/>
    </source>
</evidence>
<evidence type="ECO:0000313" key="2">
    <source>
        <dbReference type="Proteomes" id="UP000324781"/>
    </source>
</evidence>
<protein>
    <submittedName>
        <fullName evidence="1">Uncharacterized protein</fullName>
    </submittedName>
</protein>
<name>A0A1M6AYL8_9FIRM</name>
<dbReference type="EMBL" id="FQZP01000002">
    <property type="protein sequence ID" value="SHI41323.1"/>
    <property type="molecule type" value="Genomic_DNA"/>
</dbReference>
<proteinExistence type="predicted"/>
<dbReference type="Proteomes" id="UP000324781">
    <property type="component" value="Unassembled WGS sequence"/>
</dbReference>
<reference evidence="1 2" key="1">
    <citation type="submission" date="2016-11" db="EMBL/GenBank/DDBJ databases">
        <authorList>
            <person name="Varghese N."/>
            <person name="Submissions S."/>
        </authorList>
    </citation>
    <scope>NUCLEOTIDE SEQUENCE [LARGE SCALE GENOMIC DNA]</scope>
    <source>
        <strain evidence="1 2">DSM 19027</strain>
    </source>
</reference>